<dbReference type="GO" id="GO:0016592">
    <property type="term" value="C:mediator complex"/>
    <property type="evidence" value="ECO:0007669"/>
    <property type="project" value="InterPro"/>
</dbReference>
<evidence type="ECO:0000256" key="8">
    <source>
        <dbReference type="RuleBase" id="RU364140"/>
    </source>
</evidence>
<name>A0A0C9ZXK9_9AGAM</name>
<evidence type="ECO:0000256" key="4">
    <source>
        <dbReference type="ARBA" id="ARBA00023015"/>
    </source>
</evidence>
<evidence type="ECO:0000256" key="2">
    <source>
        <dbReference type="ARBA" id="ARBA00005635"/>
    </source>
</evidence>
<reference evidence="10 11" key="1">
    <citation type="submission" date="2014-04" db="EMBL/GenBank/DDBJ databases">
        <authorList>
            <consortium name="DOE Joint Genome Institute"/>
            <person name="Kuo A."/>
            <person name="Kohler A."/>
            <person name="Costa M.D."/>
            <person name="Nagy L.G."/>
            <person name="Floudas D."/>
            <person name="Copeland A."/>
            <person name="Barry K.W."/>
            <person name="Cichocki N."/>
            <person name="Veneault-Fourrey C."/>
            <person name="LaButti K."/>
            <person name="Lindquist E.A."/>
            <person name="Lipzen A."/>
            <person name="Lundell T."/>
            <person name="Morin E."/>
            <person name="Murat C."/>
            <person name="Sun H."/>
            <person name="Tunlid A."/>
            <person name="Henrissat B."/>
            <person name="Grigoriev I.V."/>
            <person name="Hibbett D.S."/>
            <person name="Martin F."/>
            <person name="Nordberg H.P."/>
            <person name="Cantor M.N."/>
            <person name="Hua S.X."/>
        </authorList>
    </citation>
    <scope>NUCLEOTIDE SEQUENCE [LARGE SCALE GENOMIC DNA]</scope>
    <source>
        <strain evidence="10 11">441</strain>
    </source>
</reference>
<dbReference type="GO" id="GO:0070847">
    <property type="term" value="C:core mediator complex"/>
    <property type="evidence" value="ECO:0007669"/>
    <property type="project" value="TreeGrafter"/>
</dbReference>
<keyword evidence="4 8" id="KW-0805">Transcription regulation</keyword>
<accession>A0A0C9ZXK9</accession>
<keyword evidence="6 8" id="KW-0539">Nucleus</keyword>
<dbReference type="PANTHER" id="PTHR13114:SF7">
    <property type="entry name" value="MEDIATOR OF RNA POLYMERASE II TRANSCRIPTION SUBUNIT 17"/>
    <property type="match status" value="1"/>
</dbReference>
<comment type="function">
    <text evidence="8">Component of the Mediator complex, a coactivator involved in the regulated transcription of nearly all RNA polymerase II-dependent genes. Mediator functions as a bridge to convey information from gene-specific regulatory proteins to the basal RNA polymerase II transcription machinery. Mediator is recruited to promoters by direct interactions with regulatory proteins and serves as a scaffold for the assembly of a functional preinitiation complex with RNA polymerase II and the general transcription factors.</text>
</comment>
<protein>
    <recommendedName>
        <fullName evidence="3 8">Mediator of RNA polymerase II transcription subunit 17</fullName>
    </recommendedName>
    <alternativeName>
        <fullName evidence="7 8">Mediator complex subunit 17</fullName>
    </alternativeName>
</protein>
<feature type="non-terminal residue" evidence="10">
    <location>
        <position position="1"/>
    </location>
</feature>
<evidence type="ECO:0000313" key="11">
    <source>
        <dbReference type="Proteomes" id="UP000054018"/>
    </source>
</evidence>
<proteinExistence type="inferred from homology"/>
<reference evidence="11" key="2">
    <citation type="submission" date="2015-01" db="EMBL/GenBank/DDBJ databases">
        <title>Evolutionary Origins and Diversification of the Mycorrhizal Mutualists.</title>
        <authorList>
            <consortium name="DOE Joint Genome Institute"/>
            <consortium name="Mycorrhizal Genomics Consortium"/>
            <person name="Kohler A."/>
            <person name="Kuo A."/>
            <person name="Nagy L.G."/>
            <person name="Floudas D."/>
            <person name="Copeland A."/>
            <person name="Barry K.W."/>
            <person name="Cichocki N."/>
            <person name="Veneault-Fourrey C."/>
            <person name="LaButti K."/>
            <person name="Lindquist E.A."/>
            <person name="Lipzen A."/>
            <person name="Lundell T."/>
            <person name="Morin E."/>
            <person name="Murat C."/>
            <person name="Riley R."/>
            <person name="Ohm R."/>
            <person name="Sun H."/>
            <person name="Tunlid A."/>
            <person name="Henrissat B."/>
            <person name="Grigoriev I.V."/>
            <person name="Hibbett D.S."/>
            <person name="Martin F."/>
        </authorList>
    </citation>
    <scope>NUCLEOTIDE SEQUENCE [LARGE SCALE GENOMIC DNA]</scope>
    <source>
        <strain evidence="11">441</strain>
    </source>
</reference>
<dbReference type="AlphaFoldDB" id="A0A0C9ZXK9"/>
<keyword evidence="11" id="KW-1185">Reference proteome</keyword>
<evidence type="ECO:0000256" key="5">
    <source>
        <dbReference type="ARBA" id="ARBA00023163"/>
    </source>
</evidence>
<evidence type="ECO:0000256" key="6">
    <source>
        <dbReference type="ARBA" id="ARBA00023242"/>
    </source>
</evidence>
<dbReference type="HOGENOM" id="CLU_011785_0_0_1"/>
<dbReference type="InterPro" id="IPR019313">
    <property type="entry name" value="Mediator_Med17"/>
</dbReference>
<organism evidence="10 11">
    <name type="scientific">Pisolithus microcarpus 441</name>
    <dbReference type="NCBI Taxonomy" id="765257"/>
    <lineage>
        <taxon>Eukaryota</taxon>
        <taxon>Fungi</taxon>
        <taxon>Dikarya</taxon>
        <taxon>Basidiomycota</taxon>
        <taxon>Agaricomycotina</taxon>
        <taxon>Agaricomycetes</taxon>
        <taxon>Agaricomycetidae</taxon>
        <taxon>Boletales</taxon>
        <taxon>Sclerodermatineae</taxon>
        <taxon>Pisolithaceae</taxon>
        <taxon>Pisolithus</taxon>
    </lineage>
</organism>
<keyword evidence="5 8" id="KW-0804">Transcription</keyword>
<feature type="non-terminal residue" evidence="10">
    <location>
        <position position="580"/>
    </location>
</feature>
<comment type="similarity">
    <text evidence="2 8">Belongs to the Mediator complex subunit 17 family.</text>
</comment>
<dbReference type="STRING" id="765257.A0A0C9ZXK9"/>
<evidence type="ECO:0000313" key="10">
    <source>
        <dbReference type="EMBL" id="KIK30809.1"/>
    </source>
</evidence>
<dbReference type="EMBL" id="KN833686">
    <property type="protein sequence ID" value="KIK30809.1"/>
    <property type="molecule type" value="Genomic_DNA"/>
</dbReference>
<keyword evidence="8" id="KW-0010">Activator</keyword>
<sequence>EERDWKKTKLSLERPYKDDRGERIPVLLDITPDGEQVFESPENPTKLLGENLRRIFTERGVDFFERQDNLPSGVAQPLDTAEQQNEDEESALDPAKTVLTPEELFNLRMECIPQLLWVRSRIFAAIALGEMTQARDVLSLLLSSAPPQPVSAAVSLPPSALTATVVTKPPPISSVEVFNAQLTIGGKDEALRKAANVFKQAATKLEKSRQSSENYWADALKIRKANWGLVPAPLPLGAPTGKGSDKTSKDFFVSFGLEESPVQFRRRAVAHMGTYDTESNSLQFPHRRQHRLRVSLTMADDGKTTYTSRNAPDLFSAIGPNESLTAAQKEVMDEEVFSVLIREASNLPTASTRVSERLIVIDMDDDECNNIEFSHHNDVMTLTCDLIYHTLHALLLCMHTMQKSQRILSRVPSKSYAPASPAGRSVLLQPIIDLLQYQQFCTRIKTELNKLTSALRSAGVPCILRFDAVGETGQYLQRRLTSGDSSLRVGGEALLRIDDKQTLRLTFASPSSLTAHLPQATLSIASVPQLCQLLSDEAEKCLLSKLCEAGEQYDRTSIASTWFVDAVSGKTVGRWEGCIV</sequence>
<evidence type="ECO:0000256" key="1">
    <source>
        <dbReference type="ARBA" id="ARBA00004123"/>
    </source>
</evidence>
<dbReference type="Proteomes" id="UP000054018">
    <property type="component" value="Unassembled WGS sequence"/>
</dbReference>
<dbReference type="GO" id="GO:0003712">
    <property type="term" value="F:transcription coregulator activity"/>
    <property type="evidence" value="ECO:0007669"/>
    <property type="project" value="InterPro"/>
</dbReference>
<gene>
    <name evidence="8" type="primary">MED17</name>
    <name evidence="10" type="ORF">PISMIDRAFT_46800</name>
</gene>
<feature type="region of interest" description="Disordered" evidence="9">
    <location>
        <begin position="68"/>
        <end position="92"/>
    </location>
</feature>
<dbReference type="Pfam" id="PF10156">
    <property type="entry name" value="Med17"/>
    <property type="match status" value="1"/>
</dbReference>
<dbReference type="PANTHER" id="PTHR13114">
    <property type="entry name" value="MEDIATOR OF RNA POLYMERASE II TRANSCRIPTION SUBUNIT 17"/>
    <property type="match status" value="1"/>
</dbReference>
<evidence type="ECO:0000256" key="9">
    <source>
        <dbReference type="SAM" id="MobiDB-lite"/>
    </source>
</evidence>
<evidence type="ECO:0000256" key="3">
    <source>
        <dbReference type="ARBA" id="ARBA00019610"/>
    </source>
</evidence>
<dbReference type="OrthoDB" id="10251234at2759"/>
<comment type="subunit">
    <text evidence="8">Component of the Mediator complex.</text>
</comment>
<dbReference type="GO" id="GO:0006357">
    <property type="term" value="P:regulation of transcription by RNA polymerase II"/>
    <property type="evidence" value="ECO:0007669"/>
    <property type="project" value="InterPro"/>
</dbReference>
<evidence type="ECO:0000256" key="7">
    <source>
        <dbReference type="ARBA" id="ARBA00032014"/>
    </source>
</evidence>
<comment type="subcellular location">
    <subcellularLocation>
        <location evidence="1 8">Nucleus</location>
    </subcellularLocation>
</comment>